<keyword evidence="2" id="KW-1185">Reference proteome</keyword>
<gene>
    <name evidence="1" type="ORF">GH815_12835</name>
</gene>
<name>A0A844B6N8_9RHOB</name>
<evidence type="ECO:0000313" key="2">
    <source>
        <dbReference type="Proteomes" id="UP000466730"/>
    </source>
</evidence>
<dbReference type="RefSeq" id="WP_153749176.1">
    <property type="nucleotide sequence ID" value="NZ_BAAADI010000005.1"/>
</dbReference>
<dbReference type="Pfam" id="PF03695">
    <property type="entry name" value="UPF0149"/>
    <property type="match status" value="1"/>
</dbReference>
<dbReference type="EMBL" id="WJPO01000021">
    <property type="protein sequence ID" value="MRH21881.1"/>
    <property type="molecule type" value="Genomic_DNA"/>
</dbReference>
<protein>
    <submittedName>
        <fullName evidence="1">UPF0149 family protein</fullName>
    </submittedName>
</protein>
<organism evidence="1 2">
    <name type="scientific">Rhodovulum strictum</name>
    <dbReference type="NCBI Taxonomy" id="58314"/>
    <lineage>
        <taxon>Bacteria</taxon>
        <taxon>Pseudomonadati</taxon>
        <taxon>Pseudomonadota</taxon>
        <taxon>Alphaproteobacteria</taxon>
        <taxon>Rhodobacterales</taxon>
        <taxon>Paracoccaceae</taxon>
        <taxon>Rhodovulum</taxon>
    </lineage>
</organism>
<accession>A0A844B6N8</accession>
<sequence>MIAPNKWLPEILGSAVASLTPDSIQRFADLILMRANACVERAENPAEFALAMSGRSSMAARDWAAGFSYACGHFRSSWPAKSTTHVDRAMMHRISDAMSTGFTASGVKTLGQWISARHEDNCRT</sequence>
<dbReference type="Proteomes" id="UP000466730">
    <property type="component" value="Unassembled WGS sequence"/>
</dbReference>
<proteinExistence type="predicted"/>
<dbReference type="InterPro" id="IPR011978">
    <property type="entry name" value="YgfB-like"/>
</dbReference>
<evidence type="ECO:0000313" key="1">
    <source>
        <dbReference type="EMBL" id="MRH21881.1"/>
    </source>
</evidence>
<dbReference type="AlphaFoldDB" id="A0A844B6N8"/>
<reference evidence="1 2" key="1">
    <citation type="submission" date="2019-11" db="EMBL/GenBank/DDBJ databases">
        <title>Draft Whole-Genome sequence of the marine photosynthetic bacterium Rhodovulum strictum DSM 11289.</title>
        <authorList>
            <person name="Kyndt J.A."/>
            <person name="Meyer T.E."/>
        </authorList>
    </citation>
    <scope>NUCLEOTIDE SEQUENCE [LARGE SCALE GENOMIC DNA]</scope>
    <source>
        <strain evidence="1 2">DSM 11289</strain>
    </source>
</reference>
<comment type="caution">
    <text evidence="1">The sequence shown here is derived from an EMBL/GenBank/DDBJ whole genome shotgun (WGS) entry which is preliminary data.</text>
</comment>
<dbReference type="OrthoDB" id="7647056at2"/>